<reference evidence="2 3" key="1">
    <citation type="submission" date="2016-05" db="EMBL/GenBank/DDBJ databases">
        <title>Comparative analysis of secretome profiles of manganese(II)-oxidizing ascomycete fungi.</title>
        <authorList>
            <consortium name="DOE Joint Genome Institute"/>
            <person name="Zeiner C.A."/>
            <person name="Purvine S.O."/>
            <person name="Zink E.M."/>
            <person name="Wu S."/>
            <person name="Pasa-Tolic L."/>
            <person name="Chaput D.L."/>
            <person name="Haridas S."/>
            <person name="Grigoriev I.V."/>
            <person name="Santelli C.M."/>
            <person name="Hansel C.M."/>
        </authorList>
    </citation>
    <scope>NUCLEOTIDE SEQUENCE [LARGE SCALE GENOMIC DNA]</scope>
    <source>
        <strain evidence="2 3">AP3s5-JAC2a</strain>
    </source>
</reference>
<gene>
    <name evidence="2" type="ORF">CC84DRAFT_1223873</name>
</gene>
<dbReference type="GeneID" id="28767013"/>
<dbReference type="InParanoid" id="A0A177CVU1"/>
<feature type="compositionally biased region" description="Basic and acidic residues" evidence="1">
    <location>
        <begin position="1"/>
        <end position="11"/>
    </location>
</feature>
<feature type="compositionally biased region" description="Basic and acidic residues" evidence="1">
    <location>
        <begin position="45"/>
        <end position="63"/>
    </location>
</feature>
<feature type="region of interest" description="Disordered" evidence="1">
    <location>
        <begin position="1"/>
        <end position="91"/>
    </location>
</feature>
<sequence>MDKWAKGEKRAPRIFGEVVKEKSPEESDVIDLGSSPADTAAVLEVDDKFGRLAPRSSDESIRENEDDEDEAAATRDGNGPGTVDGENTRGPADIRVAAGSEEGQDAAVSGEKSVGRRRTIVDYYKGTDWSDTGHCWGSGDWERSSHLVLVFMRQQRRLFNGRIGTTGFK</sequence>
<keyword evidence="3" id="KW-1185">Reference proteome</keyword>
<dbReference type="AlphaFoldDB" id="A0A177CVU1"/>
<dbReference type="Proteomes" id="UP000077069">
    <property type="component" value="Unassembled WGS sequence"/>
</dbReference>
<dbReference type="RefSeq" id="XP_018041513.1">
    <property type="nucleotide sequence ID" value="XM_018183527.1"/>
</dbReference>
<protein>
    <submittedName>
        <fullName evidence="2">Uncharacterized protein</fullName>
    </submittedName>
</protein>
<organism evidence="2 3">
    <name type="scientific">Paraphaeosphaeria sporulosa</name>
    <dbReference type="NCBI Taxonomy" id="1460663"/>
    <lineage>
        <taxon>Eukaryota</taxon>
        <taxon>Fungi</taxon>
        <taxon>Dikarya</taxon>
        <taxon>Ascomycota</taxon>
        <taxon>Pezizomycotina</taxon>
        <taxon>Dothideomycetes</taxon>
        <taxon>Pleosporomycetidae</taxon>
        <taxon>Pleosporales</taxon>
        <taxon>Massarineae</taxon>
        <taxon>Didymosphaeriaceae</taxon>
        <taxon>Paraphaeosphaeria</taxon>
    </lineage>
</organism>
<evidence type="ECO:0000313" key="2">
    <source>
        <dbReference type="EMBL" id="OAG11148.1"/>
    </source>
</evidence>
<proteinExistence type="predicted"/>
<evidence type="ECO:0000256" key="1">
    <source>
        <dbReference type="SAM" id="MobiDB-lite"/>
    </source>
</evidence>
<evidence type="ECO:0000313" key="3">
    <source>
        <dbReference type="Proteomes" id="UP000077069"/>
    </source>
</evidence>
<dbReference type="EMBL" id="KV441548">
    <property type="protein sequence ID" value="OAG11148.1"/>
    <property type="molecule type" value="Genomic_DNA"/>
</dbReference>
<accession>A0A177CVU1</accession>
<name>A0A177CVU1_9PLEO</name>